<sequence>MSPEPLRRAHSAEEDARPWDVRVDEGGPVNVVPESVRDAARRAFDARPVDTLVADLMFDSILDHDRRAAADPTVRTMRFGHRSGGADLRVTDQGNGRRISLEVLPAQRASAEVRCAGSTFTVTTDDDGRAEFDVPTGLFSLVLRPLRSPQAKPLQTSWVRL</sequence>
<feature type="region of interest" description="Disordered" evidence="1">
    <location>
        <begin position="1"/>
        <end position="29"/>
    </location>
</feature>
<name>A0ABN0UQK9_9ACTN</name>
<dbReference type="Proteomes" id="UP001500967">
    <property type="component" value="Unassembled WGS sequence"/>
</dbReference>
<reference evidence="2 3" key="1">
    <citation type="journal article" date="2019" name="Int. J. Syst. Evol. Microbiol.">
        <title>The Global Catalogue of Microorganisms (GCM) 10K type strain sequencing project: providing services to taxonomists for standard genome sequencing and annotation.</title>
        <authorList>
            <consortium name="The Broad Institute Genomics Platform"/>
            <consortium name="The Broad Institute Genome Sequencing Center for Infectious Disease"/>
            <person name="Wu L."/>
            <person name="Ma J."/>
        </authorList>
    </citation>
    <scope>NUCLEOTIDE SEQUENCE [LARGE SCALE GENOMIC DNA]</scope>
    <source>
        <strain evidence="2 3">JCM 10425</strain>
    </source>
</reference>
<evidence type="ECO:0008006" key="4">
    <source>
        <dbReference type="Google" id="ProtNLM"/>
    </source>
</evidence>
<evidence type="ECO:0000313" key="3">
    <source>
        <dbReference type="Proteomes" id="UP001500967"/>
    </source>
</evidence>
<comment type="caution">
    <text evidence="2">The sequence shown here is derived from an EMBL/GenBank/DDBJ whole genome shotgun (WGS) entry which is preliminary data.</text>
</comment>
<protein>
    <recommendedName>
        <fullName evidence="4">Carboxypeptidase regulatory-like domain-containing protein</fullName>
    </recommendedName>
</protein>
<keyword evidence="3" id="KW-1185">Reference proteome</keyword>
<proteinExistence type="predicted"/>
<organism evidence="2 3">
    <name type="scientific">Cryptosporangium japonicum</name>
    <dbReference type="NCBI Taxonomy" id="80872"/>
    <lineage>
        <taxon>Bacteria</taxon>
        <taxon>Bacillati</taxon>
        <taxon>Actinomycetota</taxon>
        <taxon>Actinomycetes</taxon>
        <taxon>Cryptosporangiales</taxon>
        <taxon>Cryptosporangiaceae</taxon>
        <taxon>Cryptosporangium</taxon>
    </lineage>
</organism>
<dbReference type="EMBL" id="BAAAGX010000018">
    <property type="protein sequence ID" value="GAA0258411.1"/>
    <property type="molecule type" value="Genomic_DNA"/>
</dbReference>
<accession>A0ABN0UQK9</accession>
<gene>
    <name evidence="2" type="ORF">GCM10009539_49700</name>
</gene>
<evidence type="ECO:0000313" key="2">
    <source>
        <dbReference type="EMBL" id="GAA0258411.1"/>
    </source>
</evidence>
<feature type="compositionally biased region" description="Basic and acidic residues" evidence="1">
    <location>
        <begin position="1"/>
        <end position="25"/>
    </location>
</feature>
<evidence type="ECO:0000256" key="1">
    <source>
        <dbReference type="SAM" id="MobiDB-lite"/>
    </source>
</evidence>